<dbReference type="GO" id="GO:1901678">
    <property type="term" value="P:iron coordination entity transport"/>
    <property type="evidence" value="ECO:0007669"/>
    <property type="project" value="UniProtKB-ARBA"/>
</dbReference>
<organism evidence="8 9">
    <name type="scientific">Nonomuraea soli</name>
    <dbReference type="NCBI Taxonomy" id="1032476"/>
    <lineage>
        <taxon>Bacteria</taxon>
        <taxon>Bacillati</taxon>
        <taxon>Actinomycetota</taxon>
        <taxon>Actinomycetes</taxon>
        <taxon>Streptosporangiales</taxon>
        <taxon>Streptosporangiaceae</taxon>
        <taxon>Nonomuraea</taxon>
    </lineage>
</organism>
<keyword evidence="9" id="KW-1185">Reference proteome</keyword>
<accession>A0A7W0CLJ1</accession>
<feature type="region of interest" description="Disordered" evidence="5">
    <location>
        <begin position="26"/>
        <end position="67"/>
    </location>
</feature>
<dbReference type="Gene3D" id="3.40.50.1980">
    <property type="entry name" value="Nitrogenase molybdenum iron protein domain"/>
    <property type="match status" value="2"/>
</dbReference>
<evidence type="ECO:0000256" key="6">
    <source>
        <dbReference type="SAM" id="SignalP"/>
    </source>
</evidence>
<feature type="signal peptide" evidence="6">
    <location>
        <begin position="1"/>
        <end position="30"/>
    </location>
</feature>
<evidence type="ECO:0000256" key="5">
    <source>
        <dbReference type="SAM" id="MobiDB-lite"/>
    </source>
</evidence>
<dbReference type="Proteomes" id="UP000530928">
    <property type="component" value="Unassembled WGS sequence"/>
</dbReference>
<evidence type="ECO:0000256" key="3">
    <source>
        <dbReference type="ARBA" id="ARBA00022448"/>
    </source>
</evidence>
<feature type="compositionally biased region" description="Basic and acidic residues" evidence="5">
    <location>
        <begin position="57"/>
        <end position="66"/>
    </location>
</feature>
<dbReference type="GO" id="GO:0030288">
    <property type="term" value="C:outer membrane-bounded periplasmic space"/>
    <property type="evidence" value="ECO:0007669"/>
    <property type="project" value="TreeGrafter"/>
</dbReference>
<proteinExistence type="inferred from homology"/>
<keyword evidence="3" id="KW-0813">Transport</keyword>
<evidence type="ECO:0000313" key="9">
    <source>
        <dbReference type="Proteomes" id="UP000530928"/>
    </source>
</evidence>
<dbReference type="SUPFAM" id="SSF53807">
    <property type="entry name" value="Helical backbone' metal receptor"/>
    <property type="match status" value="1"/>
</dbReference>
<sequence length="348" mass="37591">MTPDHPLPRRGFLAATGAMLLLAGCGTSQSASPSPSASPGTGQSTGPSQAAGPWSYTDDRGKKIELPQRPTRIVTQVSAGAALWDFGVRPIGLFGPHKLADGGRDPEAGEIDVSTVQTIGNVWDEFNIEKYISLQPELLVSGMYIKDQLWYVPEKSKEQIEAVAPTIGINFAGRSGEEVIGKYSELAGLLGADLGAPAITEAKARYDRALAELKAFASAQGELKILFAGASPDLFYICHPPEFPDLKLVTEGAGVKLIVPETVDQGGYYESISWEKIDKYAADALFIDARAQSMKVEEMAKKPTWGKLPAVKAGQVYPWRAEARYSYQGYAIMLEELVANLKKVKRVL</sequence>
<dbReference type="InterPro" id="IPR002491">
    <property type="entry name" value="ABC_transptr_periplasmic_BD"/>
</dbReference>
<gene>
    <name evidence="8" type="ORF">HNR30_004694</name>
</gene>
<protein>
    <submittedName>
        <fullName evidence="8">Iron complex transport system substrate-binding protein</fullName>
    </submittedName>
</protein>
<comment type="similarity">
    <text evidence="2">Belongs to the bacterial solute-binding protein 8 family.</text>
</comment>
<name>A0A7W0CLJ1_9ACTN</name>
<feature type="domain" description="Fe/B12 periplasmic-binding" evidence="7">
    <location>
        <begin position="62"/>
        <end position="348"/>
    </location>
</feature>
<dbReference type="PANTHER" id="PTHR30532:SF24">
    <property type="entry name" value="FERRIC ENTEROBACTIN-BINDING PERIPLASMIC PROTEIN FEPB"/>
    <property type="match status" value="1"/>
</dbReference>
<evidence type="ECO:0000256" key="4">
    <source>
        <dbReference type="ARBA" id="ARBA00022729"/>
    </source>
</evidence>
<comment type="subcellular location">
    <subcellularLocation>
        <location evidence="1">Cell envelope</location>
    </subcellularLocation>
</comment>
<dbReference type="Pfam" id="PF01497">
    <property type="entry name" value="Peripla_BP_2"/>
    <property type="match status" value="1"/>
</dbReference>
<reference evidence="8 9" key="1">
    <citation type="submission" date="2020-07" db="EMBL/GenBank/DDBJ databases">
        <title>Genomic Encyclopedia of Type Strains, Phase IV (KMG-IV): sequencing the most valuable type-strain genomes for metagenomic binning, comparative biology and taxonomic classification.</title>
        <authorList>
            <person name="Goeker M."/>
        </authorList>
    </citation>
    <scope>NUCLEOTIDE SEQUENCE [LARGE SCALE GENOMIC DNA]</scope>
    <source>
        <strain evidence="8 9">DSM 45533</strain>
    </source>
</reference>
<dbReference type="PROSITE" id="PS50983">
    <property type="entry name" value="FE_B12_PBP"/>
    <property type="match status" value="1"/>
</dbReference>
<evidence type="ECO:0000256" key="1">
    <source>
        <dbReference type="ARBA" id="ARBA00004196"/>
    </source>
</evidence>
<dbReference type="PANTHER" id="PTHR30532">
    <property type="entry name" value="IRON III DICITRATE-BINDING PERIPLASMIC PROTEIN"/>
    <property type="match status" value="1"/>
</dbReference>
<evidence type="ECO:0000259" key="7">
    <source>
        <dbReference type="PROSITE" id="PS50983"/>
    </source>
</evidence>
<evidence type="ECO:0000313" key="8">
    <source>
        <dbReference type="EMBL" id="MBA2893340.1"/>
    </source>
</evidence>
<dbReference type="PROSITE" id="PS51318">
    <property type="entry name" value="TAT"/>
    <property type="match status" value="1"/>
</dbReference>
<keyword evidence="4 6" id="KW-0732">Signal</keyword>
<dbReference type="AlphaFoldDB" id="A0A7W0CLJ1"/>
<dbReference type="EMBL" id="JACDUR010000004">
    <property type="protein sequence ID" value="MBA2893340.1"/>
    <property type="molecule type" value="Genomic_DNA"/>
</dbReference>
<feature type="chain" id="PRO_5030551667" evidence="6">
    <location>
        <begin position="31"/>
        <end position="348"/>
    </location>
</feature>
<evidence type="ECO:0000256" key="2">
    <source>
        <dbReference type="ARBA" id="ARBA00008814"/>
    </source>
</evidence>
<comment type="caution">
    <text evidence="8">The sequence shown here is derived from an EMBL/GenBank/DDBJ whole genome shotgun (WGS) entry which is preliminary data.</text>
</comment>
<dbReference type="RefSeq" id="WP_181612042.1">
    <property type="nucleotide sequence ID" value="NZ_BAABAM010000003.1"/>
</dbReference>
<dbReference type="InterPro" id="IPR051313">
    <property type="entry name" value="Bact_iron-sidero_bind"/>
</dbReference>
<dbReference type="InterPro" id="IPR006311">
    <property type="entry name" value="TAT_signal"/>
</dbReference>
<feature type="compositionally biased region" description="Low complexity" evidence="5">
    <location>
        <begin position="26"/>
        <end position="49"/>
    </location>
</feature>